<sequence length="76" mass="8439">MGHNLGLQIPHQLAVNWGLDKTSVVEILEIEEGLLIRKKSSPPSLDDLLASIPPEFTYPDDVADFVRNETKGNELL</sequence>
<name>A0A1L9QU86_9CYAN</name>
<dbReference type="Proteomes" id="UP000183940">
    <property type="component" value="Unassembled WGS sequence"/>
</dbReference>
<reference evidence="1" key="1">
    <citation type="submission" date="2016-10" db="EMBL/GenBank/DDBJ databases">
        <title>CRISPR-Cas defence system in Roseofilum reptotaenium: evidence of a bacteriophage-cyanobacterium arms race in the coral black band disease.</title>
        <authorList>
            <person name="Buerger P."/>
            <person name="Wood-Charlson E.M."/>
            <person name="Weynberg K.D."/>
            <person name="Willis B."/>
            <person name="Van Oppen M.J."/>
        </authorList>
    </citation>
    <scope>NUCLEOTIDE SEQUENCE [LARGE SCALE GENOMIC DNA]</scope>
    <source>
        <strain evidence="1">AO1-A</strain>
    </source>
</reference>
<accession>A0A1L9QU86</accession>
<gene>
    <name evidence="1" type="ORF">BI308_07580</name>
</gene>
<keyword evidence="2" id="KW-1185">Reference proteome</keyword>
<protein>
    <submittedName>
        <fullName evidence="1">Transcriptional regulator</fullName>
    </submittedName>
</protein>
<dbReference type="SUPFAM" id="SSF89447">
    <property type="entry name" value="AbrB/MazE/MraZ-like"/>
    <property type="match status" value="1"/>
</dbReference>
<dbReference type="EMBL" id="MLAW01000009">
    <property type="protein sequence ID" value="OJJ26250.1"/>
    <property type="molecule type" value="Genomic_DNA"/>
</dbReference>
<dbReference type="InterPro" id="IPR037914">
    <property type="entry name" value="SpoVT-AbrB_sf"/>
</dbReference>
<organism evidence="1 2">
    <name type="scientific">Roseofilum reptotaenium AO1-A</name>
    <dbReference type="NCBI Taxonomy" id="1925591"/>
    <lineage>
        <taxon>Bacteria</taxon>
        <taxon>Bacillati</taxon>
        <taxon>Cyanobacteriota</taxon>
        <taxon>Cyanophyceae</taxon>
        <taxon>Desertifilales</taxon>
        <taxon>Desertifilaceae</taxon>
        <taxon>Roseofilum</taxon>
    </lineage>
</organism>
<dbReference type="GO" id="GO:0097351">
    <property type="term" value="F:toxin sequestering activity"/>
    <property type="evidence" value="ECO:0007669"/>
    <property type="project" value="InterPro"/>
</dbReference>
<dbReference type="PANTHER" id="PTHR40516:SF1">
    <property type="entry name" value="ANTITOXIN CHPS-RELATED"/>
    <property type="match status" value="1"/>
</dbReference>
<evidence type="ECO:0000313" key="1">
    <source>
        <dbReference type="EMBL" id="OJJ26250.1"/>
    </source>
</evidence>
<dbReference type="Gene3D" id="2.10.260.10">
    <property type="match status" value="1"/>
</dbReference>
<dbReference type="PANTHER" id="PTHR40516">
    <property type="entry name" value="ANTITOXIN CHPS-RELATED"/>
    <property type="match status" value="1"/>
</dbReference>
<dbReference type="STRING" id="1925591.BI308_07580"/>
<proteinExistence type="predicted"/>
<dbReference type="InterPro" id="IPR039052">
    <property type="entry name" value="Antitox_PemI-like"/>
</dbReference>
<comment type="caution">
    <text evidence="1">The sequence shown here is derived from an EMBL/GenBank/DDBJ whole genome shotgun (WGS) entry which is preliminary data.</text>
</comment>
<dbReference type="AlphaFoldDB" id="A0A1L9QU86"/>
<evidence type="ECO:0000313" key="2">
    <source>
        <dbReference type="Proteomes" id="UP000183940"/>
    </source>
</evidence>